<dbReference type="Proteomes" id="UP000502958">
    <property type="component" value="Chromosome"/>
</dbReference>
<dbReference type="AlphaFoldDB" id="A0A6C1F6A3"/>
<protein>
    <submittedName>
        <fullName evidence="1">Flagellar biosynthesis protein FlgN</fullName>
    </submittedName>
</protein>
<name>A0A6C1F6A3_BUCUN</name>
<keyword evidence="1" id="KW-0966">Cell projection</keyword>
<proteinExistence type="predicted"/>
<keyword evidence="1" id="KW-0282">Flagellum</keyword>
<accession>A0A6C1F6A3</accession>
<gene>
    <name evidence="1" type="ORF">GUU85_01570</name>
</gene>
<evidence type="ECO:0000313" key="1">
    <source>
        <dbReference type="EMBL" id="QIE02043.1"/>
    </source>
</evidence>
<evidence type="ECO:0000313" key="2">
    <source>
        <dbReference type="Proteomes" id="UP000502958"/>
    </source>
</evidence>
<dbReference type="RefSeq" id="WP_163119314.1">
    <property type="nucleotide sequence ID" value="NZ_CP047588.1"/>
</dbReference>
<sequence>MKKLINILKKIEKILCSIEILLNRENIILLNISNNIHLLESIIKKKEKLFKEYFIANQEKLLFEKKNSIFLPYKDEELNHYIKQINKKCILLRNLNRQNKIIMNKNFYLNQKFLELFGVHEISIINNTNIDLKI</sequence>
<keyword evidence="1" id="KW-0969">Cilium</keyword>
<dbReference type="EMBL" id="CP047588">
    <property type="protein sequence ID" value="QIE02043.1"/>
    <property type="molecule type" value="Genomic_DNA"/>
</dbReference>
<reference evidence="1 2" key="1">
    <citation type="submission" date="2020-01" db="EMBL/GenBank/DDBJ databases">
        <title>Complete genome of Buchnera aphidicola isolated from Chaitophorus populeti.</title>
        <authorList>
            <person name="Park J."/>
            <person name="Xi H."/>
        </authorList>
    </citation>
    <scope>NUCLEOTIDE SEQUENCE [LARGE SCALE GENOMIC DNA]</scope>
    <source>
        <strain evidence="1 2">UsonBac</strain>
    </source>
</reference>
<organism evidence="1 2">
    <name type="scientific">Buchnera aphidicola subsp. Uroleucon sonchi</name>
    <dbReference type="NCBI Taxonomy" id="118118"/>
    <lineage>
        <taxon>Bacteria</taxon>
        <taxon>Pseudomonadati</taxon>
        <taxon>Pseudomonadota</taxon>
        <taxon>Gammaproteobacteria</taxon>
        <taxon>Enterobacterales</taxon>
        <taxon>Erwiniaceae</taxon>
        <taxon>Buchnera</taxon>
    </lineage>
</organism>